<organism evidence="1 2">
    <name type="scientific">Heliobacterium chlorum</name>
    <dbReference type="NCBI Taxonomy" id="2698"/>
    <lineage>
        <taxon>Bacteria</taxon>
        <taxon>Bacillati</taxon>
        <taxon>Bacillota</taxon>
        <taxon>Clostridia</taxon>
        <taxon>Eubacteriales</taxon>
        <taxon>Heliobacteriaceae</taxon>
        <taxon>Heliobacterium</taxon>
    </lineage>
</organism>
<proteinExistence type="predicted"/>
<gene>
    <name evidence="1" type="ORF">H1S01_13435</name>
</gene>
<evidence type="ECO:0000313" key="2">
    <source>
        <dbReference type="Proteomes" id="UP000617402"/>
    </source>
</evidence>
<dbReference type="InterPro" id="IPR024411">
    <property type="entry name" value="Tail_terminator_phage"/>
</dbReference>
<dbReference type="RefSeq" id="WP_188040961.1">
    <property type="nucleotide sequence ID" value="NZ_JACVHF010000015.1"/>
</dbReference>
<dbReference type="EMBL" id="JACVHF010000015">
    <property type="protein sequence ID" value="MBC9785504.1"/>
    <property type="molecule type" value="Genomic_DNA"/>
</dbReference>
<evidence type="ECO:0000313" key="1">
    <source>
        <dbReference type="EMBL" id="MBC9785504.1"/>
    </source>
</evidence>
<reference evidence="1 2" key="1">
    <citation type="submission" date="2020-07" db="EMBL/GenBank/DDBJ databases">
        <title>Draft whole-genome sequence of Heliobacterium chlorum DSM 3682, type strain.</title>
        <authorList>
            <person name="Kyndt J.A."/>
            <person name="Meyer T.E."/>
            <person name="Imhoff J.F."/>
        </authorList>
    </citation>
    <scope>NUCLEOTIDE SEQUENCE [LARGE SCALE GENOMIC DNA]</scope>
    <source>
        <strain evidence="1 2">DSM 3682</strain>
    </source>
</reference>
<accession>A0ABR7T409</accession>
<name>A0ABR7T409_HELCL</name>
<dbReference type="Pfam" id="PF12691">
    <property type="entry name" value="Phage_tail_terminator_6"/>
    <property type="match status" value="1"/>
</dbReference>
<sequence>MYFANAFPVTDQDCAAVRMTGGGEVSVKANLSRPAVQILIRTCDPAMAEEKATEFYQAFHGKRNFNVGSTRVIFCVARQSSPLFLGLDENSRSIYSLNFSLITEEA</sequence>
<keyword evidence="2" id="KW-1185">Reference proteome</keyword>
<dbReference type="Proteomes" id="UP000617402">
    <property type="component" value="Unassembled WGS sequence"/>
</dbReference>
<comment type="caution">
    <text evidence="1">The sequence shown here is derived from an EMBL/GenBank/DDBJ whole genome shotgun (WGS) entry which is preliminary data.</text>
</comment>
<protein>
    <submittedName>
        <fullName evidence="1">Uncharacterized protein</fullName>
    </submittedName>
</protein>